<dbReference type="CDD" id="cd13120">
    <property type="entry name" value="BF2867_like_N"/>
    <property type="match status" value="1"/>
</dbReference>
<comment type="caution">
    <text evidence="1">The sequence shown here is derived from an EMBL/GenBank/DDBJ whole genome shotgun (WGS) entry which is preliminary data.</text>
</comment>
<name>A0A8G2BTR8_9BACT</name>
<gene>
    <name evidence="1" type="ORF">SAMN05444001_101189</name>
</gene>
<protein>
    <submittedName>
        <fullName evidence="1">Fimbrillin-like</fullName>
    </submittedName>
</protein>
<sequence length="316" mass="32745">MKTNKYLLVGMLAVCGLCSCSNDEEPIDNGTAKNIELSAGISTTTRAVIDADYSKDLNVSFGRLDNPSSNTTWAVAIDAVRAGGSGNTSVTFGTTQTYSVSNGESALIGFYPQASFATTSNPAKVSYTITGDEDIMATDVQKGVANNPFQPFTFQHLLTQLQFKCVGSSEAVAKWSAITSIIVKAVPTALELSIDKTSGASLAPAAAPVNADLAVLNCPAAVTLSTETNPKTGYLMLYPTSGMGTAASAITLEVKATYDGMEKTLTVPINNIADGVKASQSHMITLNFTVTGEITVEAGIAEWIPGNSGGSSVVPN</sequence>
<dbReference type="RefSeq" id="WP_103982151.1">
    <property type="nucleotide sequence ID" value="NZ_FNVS01000001.1"/>
</dbReference>
<dbReference type="Gene3D" id="2.60.40.2630">
    <property type="match status" value="1"/>
</dbReference>
<dbReference type="Pfam" id="PF13149">
    <property type="entry name" value="Mfa_like_1"/>
    <property type="match status" value="1"/>
</dbReference>
<accession>A0A8G2BTR8</accession>
<evidence type="ECO:0000313" key="1">
    <source>
        <dbReference type="EMBL" id="SEF43726.1"/>
    </source>
</evidence>
<dbReference type="InterPro" id="IPR025049">
    <property type="entry name" value="Mfa-like_1"/>
</dbReference>
<dbReference type="PROSITE" id="PS51257">
    <property type="entry name" value="PROKAR_LIPOPROTEIN"/>
    <property type="match status" value="1"/>
</dbReference>
<keyword evidence="2" id="KW-1185">Reference proteome</keyword>
<dbReference type="Proteomes" id="UP000236725">
    <property type="component" value="Unassembled WGS sequence"/>
</dbReference>
<dbReference type="EMBL" id="FNVS01000001">
    <property type="protein sequence ID" value="SEF43726.1"/>
    <property type="molecule type" value="Genomic_DNA"/>
</dbReference>
<proteinExistence type="predicted"/>
<dbReference type="AlphaFoldDB" id="A0A8G2BTR8"/>
<organism evidence="1 2">
    <name type="scientific">Parabacteroides chinchillae</name>
    <dbReference type="NCBI Taxonomy" id="871327"/>
    <lineage>
        <taxon>Bacteria</taxon>
        <taxon>Pseudomonadati</taxon>
        <taxon>Bacteroidota</taxon>
        <taxon>Bacteroidia</taxon>
        <taxon>Bacteroidales</taxon>
        <taxon>Tannerellaceae</taxon>
        <taxon>Parabacteroides</taxon>
    </lineage>
</organism>
<reference evidence="1 2" key="1">
    <citation type="submission" date="2016-10" db="EMBL/GenBank/DDBJ databases">
        <authorList>
            <person name="Varghese N."/>
            <person name="Submissions S."/>
        </authorList>
    </citation>
    <scope>NUCLEOTIDE SEQUENCE [LARGE SCALE GENOMIC DNA]</scope>
    <source>
        <strain evidence="1 2">DSM 29073</strain>
    </source>
</reference>
<evidence type="ECO:0000313" key="2">
    <source>
        <dbReference type="Proteomes" id="UP000236725"/>
    </source>
</evidence>